<dbReference type="EMBL" id="RBSQ01000585">
    <property type="protein sequence ID" value="RMS55348.1"/>
    <property type="molecule type" value="Genomic_DNA"/>
</dbReference>
<evidence type="ECO:0008006" key="4">
    <source>
        <dbReference type="Google" id="ProtNLM"/>
    </source>
</evidence>
<feature type="transmembrane region" description="Helical" evidence="1">
    <location>
        <begin position="66"/>
        <end position="88"/>
    </location>
</feature>
<accession>A0A3M5E0B3</accession>
<feature type="transmembrane region" description="Helical" evidence="1">
    <location>
        <begin position="94"/>
        <end position="114"/>
    </location>
</feature>
<evidence type="ECO:0000313" key="2">
    <source>
        <dbReference type="EMBL" id="RMS55348.1"/>
    </source>
</evidence>
<name>A0A3M5E0B3_PSEAI</name>
<feature type="transmembrane region" description="Helical" evidence="1">
    <location>
        <begin position="144"/>
        <end position="166"/>
    </location>
</feature>
<keyword evidence="1" id="KW-1133">Transmembrane helix</keyword>
<keyword evidence="1" id="KW-0472">Membrane</keyword>
<dbReference type="Proteomes" id="UP000270834">
    <property type="component" value="Unassembled WGS sequence"/>
</dbReference>
<organism evidence="2 3">
    <name type="scientific">Pseudomonas aeruginosa</name>
    <dbReference type="NCBI Taxonomy" id="287"/>
    <lineage>
        <taxon>Bacteria</taxon>
        <taxon>Pseudomonadati</taxon>
        <taxon>Pseudomonadota</taxon>
        <taxon>Gammaproteobacteria</taxon>
        <taxon>Pseudomonadales</taxon>
        <taxon>Pseudomonadaceae</taxon>
        <taxon>Pseudomonas</taxon>
    </lineage>
</organism>
<proteinExistence type="predicted"/>
<evidence type="ECO:0000313" key="3">
    <source>
        <dbReference type="Proteomes" id="UP000270834"/>
    </source>
</evidence>
<reference evidence="2 3" key="1">
    <citation type="submission" date="2018-08" db="EMBL/GenBank/DDBJ databases">
        <title>Recombination of ecologically and evolutionarily significant loci maintains genetic cohesion in the Pseudomonas syringae species complex.</title>
        <authorList>
            <person name="Dillon M."/>
            <person name="Thakur S."/>
            <person name="Almeida R.N.D."/>
            <person name="Weir B.S."/>
            <person name="Guttman D.S."/>
        </authorList>
    </citation>
    <scope>NUCLEOTIDE SEQUENCE [LARGE SCALE GENOMIC DNA]</scope>
    <source>
        <strain evidence="2 3">ICMP 7846</strain>
    </source>
</reference>
<sequence>MLHPQGVRDRLLLVLPMPQFPMTDKALEKLKHQNAIALENFKWEKKKEELSFLEAGQHLRALNQQLWQVPGMAIAVTGGIWYGAISISYDLPKLLAFCFAATVDLITIIVLIRLRSIIQIQINLQNKFNDIQPEENWATSGKGWIVVTCWSSLLALAAILSILAAANIEKIETSKPAQTQTTTNNYLYPQKVEIIEK</sequence>
<protein>
    <recommendedName>
        <fullName evidence="4">Transmembrane protein</fullName>
    </recommendedName>
</protein>
<dbReference type="AlphaFoldDB" id="A0A3M5E0B3"/>
<keyword evidence="1" id="KW-0812">Transmembrane</keyword>
<evidence type="ECO:0000256" key="1">
    <source>
        <dbReference type="SAM" id="Phobius"/>
    </source>
</evidence>
<comment type="caution">
    <text evidence="2">The sequence shown here is derived from an EMBL/GenBank/DDBJ whole genome shotgun (WGS) entry which is preliminary data.</text>
</comment>
<gene>
    <name evidence="2" type="ORF">ALP65_200043</name>
</gene>